<feature type="region of interest" description="Disordered" evidence="3">
    <location>
        <begin position="294"/>
        <end position="314"/>
    </location>
</feature>
<organism evidence="4 5">
    <name type="scientific">Patella caerulea</name>
    <name type="common">Rayed Mediterranean limpet</name>
    <dbReference type="NCBI Taxonomy" id="87958"/>
    <lineage>
        <taxon>Eukaryota</taxon>
        <taxon>Metazoa</taxon>
        <taxon>Spiralia</taxon>
        <taxon>Lophotrochozoa</taxon>
        <taxon>Mollusca</taxon>
        <taxon>Gastropoda</taxon>
        <taxon>Patellogastropoda</taxon>
        <taxon>Patelloidea</taxon>
        <taxon>Patellidae</taxon>
        <taxon>Patella</taxon>
    </lineage>
</organism>
<dbReference type="SMART" id="SM00173">
    <property type="entry name" value="RAS"/>
    <property type="match status" value="1"/>
</dbReference>
<keyword evidence="5" id="KW-1185">Reference proteome</keyword>
<sequence>MPEYLSVSSPAREVSSAPHSRSCSFKKRPNNLEVLSSPRPRTNSMPNCQSHHLTVPNMDYNEYYSIDERICRIRSFRTTAKGVENNGDSFKRHSTNSLMSSGSTVTDYEKQRSSSITSEDSQTNSGVSWVPSYFRVALIGSNGVGKSAISRQFLTSEYVGYDVTTPENEEQETTVSVLLDGEESIMEFTEDPQVTDLENLHVDAFIVAFSITDYSSFVAATSLIQHLRVTMGTDRTILLVANKIDLVRQRKVTAKGARDFAIKYDCDYRETSAVLNHHVDDLLVASLKQIRSKLSPPSEEKNNSRRHSIKSCSDKLTSPRKALALFTKFLNLHTHKSRSCNNLLAF</sequence>
<evidence type="ECO:0000256" key="3">
    <source>
        <dbReference type="SAM" id="MobiDB-lite"/>
    </source>
</evidence>
<feature type="compositionally biased region" description="Polar residues" evidence="3">
    <location>
        <begin position="39"/>
        <end position="50"/>
    </location>
</feature>
<dbReference type="InterPro" id="IPR027417">
    <property type="entry name" value="P-loop_NTPase"/>
</dbReference>
<evidence type="ECO:0000313" key="5">
    <source>
        <dbReference type="Proteomes" id="UP001347796"/>
    </source>
</evidence>
<protein>
    <submittedName>
        <fullName evidence="4">Uncharacterized protein</fullName>
    </submittedName>
</protein>
<dbReference type="Pfam" id="PF00071">
    <property type="entry name" value="Ras"/>
    <property type="match status" value="1"/>
</dbReference>
<dbReference type="PRINTS" id="PR00449">
    <property type="entry name" value="RASTRNSFRMNG"/>
</dbReference>
<dbReference type="Proteomes" id="UP001347796">
    <property type="component" value="Unassembled WGS sequence"/>
</dbReference>
<feature type="region of interest" description="Disordered" evidence="3">
    <location>
        <begin position="82"/>
        <end position="126"/>
    </location>
</feature>
<evidence type="ECO:0000256" key="2">
    <source>
        <dbReference type="ARBA" id="ARBA00022553"/>
    </source>
</evidence>
<dbReference type="SUPFAM" id="SSF52540">
    <property type="entry name" value="P-loop containing nucleoside triphosphate hydrolases"/>
    <property type="match status" value="1"/>
</dbReference>
<gene>
    <name evidence="4" type="ORF">SNE40_018001</name>
</gene>
<dbReference type="InterPro" id="IPR051641">
    <property type="entry name" value="RGK_GTP-binding_reg"/>
</dbReference>
<feature type="compositionally biased region" description="Polar residues" evidence="3">
    <location>
        <begin position="113"/>
        <end position="126"/>
    </location>
</feature>
<proteinExistence type="inferred from homology"/>
<dbReference type="GO" id="GO:0005246">
    <property type="term" value="F:calcium channel regulator activity"/>
    <property type="evidence" value="ECO:0007669"/>
    <property type="project" value="TreeGrafter"/>
</dbReference>
<name>A0AAN8JJA0_PATCE</name>
<accession>A0AAN8JJA0</accession>
<dbReference type="EMBL" id="JAZGQO010000011">
    <property type="protein sequence ID" value="KAK6174788.1"/>
    <property type="molecule type" value="Genomic_DNA"/>
</dbReference>
<dbReference type="AlphaFoldDB" id="A0AAN8JJA0"/>
<dbReference type="GO" id="GO:0005525">
    <property type="term" value="F:GTP binding"/>
    <property type="evidence" value="ECO:0007669"/>
    <property type="project" value="InterPro"/>
</dbReference>
<dbReference type="PROSITE" id="PS51419">
    <property type="entry name" value="RAB"/>
    <property type="match status" value="1"/>
</dbReference>
<evidence type="ECO:0000313" key="4">
    <source>
        <dbReference type="EMBL" id="KAK6174788.1"/>
    </source>
</evidence>
<comment type="caution">
    <text evidence="4">The sequence shown here is derived from an EMBL/GenBank/DDBJ whole genome shotgun (WGS) entry which is preliminary data.</text>
</comment>
<dbReference type="PANTHER" id="PTHR45775:SF6">
    <property type="entry name" value="RAD, GEM_KIR FAMILY MEMBER 2, ISOFORM C"/>
    <property type="match status" value="1"/>
</dbReference>
<dbReference type="GO" id="GO:0003924">
    <property type="term" value="F:GTPase activity"/>
    <property type="evidence" value="ECO:0007669"/>
    <property type="project" value="InterPro"/>
</dbReference>
<dbReference type="GO" id="GO:0005886">
    <property type="term" value="C:plasma membrane"/>
    <property type="evidence" value="ECO:0007669"/>
    <property type="project" value="TreeGrafter"/>
</dbReference>
<dbReference type="Gene3D" id="3.40.50.300">
    <property type="entry name" value="P-loop containing nucleotide triphosphate hydrolases"/>
    <property type="match status" value="1"/>
</dbReference>
<feature type="region of interest" description="Disordered" evidence="3">
    <location>
        <begin position="1"/>
        <end position="50"/>
    </location>
</feature>
<dbReference type="PANTHER" id="PTHR45775">
    <property type="entry name" value="RAD, GEM/KIR FAMILY MEMBER 2, ISOFORM C"/>
    <property type="match status" value="1"/>
</dbReference>
<evidence type="ECO:0000256" key="1">
    <source>
        <dbReference type="ARBA" id="ARBA00008846"/>
    </source>
</evidence>
<dbReference type="InterPro" id="IPR001806">
    <property type="entry name" value="Small_GTPase"/>
</dbReference>
<reference evidence="4 5" key="1">
    <citation type="submission" date="2024-01" db="EMBL/GenBank/DDBJ databases">
        <title>The genome of the rayed Mediterranean limpet Patella caerulea (Linnaeus, 1758).</title>
        <authorList>
            <person name="Anh-Thu Weber A."/>
            <person name="Halstead-Nussloch G."/>
        </authorList>
    </citation>
    <scope>NUCLEOTIDE SEQUENCE [LARGE SCALE GENOMIC DNA]</scope>
    <source>
        <strain evidence="4">AATW-2023a</strain>
        <tissue evidence="4">Whole specimen</tissue>
    </source>
</reference>
<dbReference type="PROSITE" id="PS51421">
    <property type="entry name" value="RAS"/>
    <property type="match status" value="1"/>
</dbReference>
<comment type="similarity">
    <text evidence="1">Belongs to the small GTPase superfamily. RGK family.</text>
</comment>
<dbReference type="SMART" id="SM00175">
    <property type="entry name" value="RAB"/>
    <property type="match status" value="1"/>
</dbReference>
<keyword evidence="2" id="KW-0597">Phosphoprotein</keyword>
<feature type="compositionally biased region" description="Polar residues" evidence="3">
    <location>
        <begin position="95"/>
        <end position="106"/>
    </location>
</feature>